<dbReference type="Pfam" id="PF13151">
    <property type="entry name" value="DUF3990"/>
    <property type="match status" value="1"/>
</dbReference>
<dbReference type="AlphaFoldDB" id="A0A6L5XAQ8"/>
<evidence type="ECO:0000313" key="1">
    <source>
        <dbReference type="EMBL" id="MSS17321.1"/>
    </source>
</evidence>
<dbReference type="EMBL" id="VULT01000007">
    <property type="protein sequence ID" value="MSS17321.1"/>
    <property type="molecule type" value="Genomic_DNA"/>
</dbReference>
<dbReference type="RefSeq" id="WP_154327130.1">
    <property type="nucleotide sequence ID" value="NZ_CP045696.1"/>
</dbReference>
<sequence length="167" mass="19170">MILYHGSNQLITRIDLSKSKDFKDFGRGFYLTKDYARAVAMAQRTTAIMGDGSPEVSPFIFNPSRCPADVRIKKFDGRSAEWALFVLRNREKDPLHNYKHDYDIVIGPVADSRVDAILQEYRRSYGDAYANSTNLNKLAKQLKYPGPEYIQYCFCTEKGIKQLILDL</sequence>
<dbReference type="Proteomes" id="UP000483362">
    <property type="component" value="Unassembled WGS sequence"/>
</dbReference>
<accession>A0A6L5XAQ8</accession>
<dbReference type="InterPro" id="IPR025051">
    <property type="entry name" value="DUF3990"/>
</dbReference>
<keyword evidence="2" id="KW-1185">Reference proteome</keyword>
<name>A0A6L5XAQ8_9BACT</name>
<organism evidence="1 2">
    <name type="scientific">Sodaliphilus pleomorphus</name>
    <dbReference type="NCBI Taxonomy" id="2606626"/>
    <lineage>
        <taxon>Bacteria</taxon>
        <taxon>Pseudomonadati</taxon>
        <taxon>Bacteroidota</taxon>
        <taxon>Bacteroidia</taxon>
        <taxon>Bacteroidales</taxon>
        <taxon>Muribaculaceae</taxon>
        <taxon>Sodaliphilus</taxon>
    </lineage>
</organism>
<reference evidence="1 2" key="1">
    <citation type="submission" date="2019-08" db="EMBL/GenBank/DDBJ databases">
        <title>In-depth cultivation of the pig gut microbiome towards novel bacterial diversity and tailored functional studies.</title>
        <authorList>
            <person name="Wylensek D."/>
            <person name="Hitch T.C.A."/>
            <person name="Clavel T."/>
        </authorList>
    </citation>
    <scope>NUCLEOTIDE SEQUENCE [LARGE SCALE GENOMIC DNA]</scope>
    <source>
        <strain evidence="1 2">Oil-RF-744-WCA-WT-10</strain>
    </source>
</reference>
<gene>
    <name evidence="1" type="ORF">FYJ29_06030</name>
</gene>
<protein>
    <submittedName>
        <fullName evidence="1">DUF3990 domain-containing protein</fullName>
    </submittedName>
</protein>
<comment type="caution">
    <text evidence="1">The sequence shown here is derived from an EMBL/GenBank/DDBJ whole genome shotgun (WGS) entry which is preliminary data.</text>
</comment>
<proteinExistence type="predicted"/>
<evidence type="ECO:0000313" key="2">
    <source>
        <dbReference type="Proteomes" id="UP000483362"/>
    </source>
</evidence>